<dbReference type="EMBL" id="DABCJL010000011">
    <property type="protein sequence ID" value="HAH7770705.1"/>
    <property type="molecule type" value="Genomic_DNA"/>
</dbReference>
<accession>A0A061K586</accession>
<reference evidence="5" key="4">
    <citation type="journal article" date="2023" name="Microorganisms">
        <title>Comparative Genomic Analysis of ST131 Subclade C2 of ESBL-Producing E. coli Isolates from Patients with Recurrent and Sporadic Urinary Tract Infections.</title>
        <authorList>
            <person name="Jaen-Luchoro D."/>
            <person name="Kahnamouei A."/>
            <person name="Yazdanshenas S."/>
            <person name="Lindblom A."/>
            <person name="Samuelsson E."/>
            <person name="Ahren C."/>
            <person name="Karami N."/>
        </authorList>
    </citation>
    <scope>NUCLEOTIDE SEQUENCE</scope>
    <source>
        <strain evidence="5">S7</strain>
    </source>
</reference>
<protein>
    <submittedName>
        <fullName evidence="2">Uncharacterized protein</fullName>
    </submittedName>
</protein>
<dbReference type="EMBL" id="DABBJX010000011">
    <property type="protein sequence ID" value="HAH4524758.1"/>
    <property type="molecule type" value="Genomic_DNA"/>
</dbReference>
<sequence length="129" mass="14165">MISVDSFRKITNPVFNDEHGLSINIICDIDGIGNDIPFTAMKNDCEEHGRVLYERALSGDYGSISKFVKKEQTQKLQTTLRTVGDLSIEAFSIQCAVDAGTASDAQIENLAELKEAIATRIGENREGIK</sequence>
<dbReference type="Proteomes" id="UP001285616">
    <property type="component" value="Unassembled WGS sequence"/>
</dbReference>
<evidence type="ECO:0000313" key="1">
    <source>
        <dbReference type="EMBL" id="EMJ5255483.1"/>
    </source>
</evidence>
<evidence type="ECO:0000313" key="3">
    <source>
        <dbReference type="EMBL" id="HAH7770705.1"/>
    </source>
</evidence>
<dbReference type="AlphaFoldDB" id="A0A061K586"/>
<proteinExistence type="predicted"/>
<dbReference type="EMBL" id="ABONVU020000015">
    <property type="protein sequence ID" value="EMJ5255483.1"/>
    <property type="molecule type" value="Genomic_DNA"/>
</dbReference>
<reference evidence="4 6" key="2">
    <citation type="submission" date="2019-01" db="EMBL/GenBank/DDBJ databases">
        <title>Genomic analysis of febrile catheter-associated UTI E. coli isolates.</title>
        <authorList>
            <person name="Potter R."/>
            <person name="Zou Z."/>
            <person name="Henderson J."/>
            <person name="Dantas G."/>
        </authorList>
    </citation>
    <scope>NUCLEOTIDE SEQUENCE [LARGE SCALE GENOMIC DNA]</scope>
    <source>
        <strain evidence="4 6">29_CAASB</strain>
    </source>
</reference>
<dbReference type="Proteomes" id="UP001180189">
    <property type="component" value="Chromosome"/>
</dbReference>
<dbReference type="RefSeq" id="WP_000626358.1">
    <property type="nucleotide sequence ID" value="NZ_AP018784.2"/>
</dbReference>
<evidence type="ECO:0000313" key="5">
    <source>
        <dbReference type="EMBL" id="WLM93848.1"/>
    </source>
</evidence>
<dbReference type="EMBL" id="CP107128">
    <property type="protein sequence ID" value="WLM93848.1"/>
    <property type="molecule type" value="Genomic_DNA"/>
</dbReference>
<reference evidence="2" key="3">
    <citation type="submission" date="2019-12" db="EMBL/GenBank/DDBJ databases">
        <authorList>
            <consortium name="NCBI Pathogen Detection Project"/>
        </authorList>
    </citation>
    <scope>NUCLEOTIDE SEQUENCE</scope>
    <source>
        <strain evidence="3">C0382</strain>
        <strain evidence="2">EC00763</strain>
    </source>
</reference>
<evidence type="ECO:0000313" key="2">
    <source>
        <dbReference type="EMBL" id="HAH4524758.1"/>
    </source>
</evidence>
<reference evidence="2" key="1">
    <citation type="journal article" date="2018" name="Genome Biol.">
        <title>SKESA: strategic k-mer extension for scrupulous assemblies.</title>
        <authorList>
            <person name="Souvorov A."/>
            <person name="Agarwala R."/>
            <person name="Lipman D.J."/>
        </authorList>
    </citation>
    <scope>NUCLEOTIDE SEQUENCE [LARGE SCALE GENOMIC DNA]</scope>
    <source>
        <strain evidence="3">C0382</strain>
        <strain evidence="2">EC00763</strain>
    </source>
</reference>
<organism evidence="2">
    <name type="scientific">Escherichia coli</name>
    <dbReference type="NCBI Taxonomy" id="562"/>
    <lineage>
        <taxon>Bacteria</taxon>
        <taxon>Pseudomonadati</taxon>
        <taxon>Pseudomonadota</taxon>
        <taxon>Gammaproteobacteria</taxon>
        <taxon>Enterobacterales</taxon>
        <taxon>Enterobacteriaceae</taxon>
        <taxon>Escherichia</taxon>
    </lineage>
</organism>
<name>A0A061K586_ECOLX</name>
<reference evidence="1" key="5">
    <citation type="submission" date="2024-02" db="EMBL/GenBank/DDBJ databases">
        <authorList>
            <consortium name="Clinical and Environmental Microbiology Branch: Whole genome sequencing antimicrobial resistance pathogens in the healthcare setting"/>
        </authorList>
    </citation>
    <scope>NUCLEOTIDE SEQUENCE</scope>
    <source>
        <strain evidence="1">1924188</strain>
    </source>
</reference>
<dbReference type="Proteomes" id="UP000843571">
    <property type="component" value="Unassembled WGS sequence"/>
</dbReference>
<evidence type="ECO:0000313" key="4">
    <source>
        <dbReference type="EMBL" id="RXD14343.1"/>
    </source>
</evidence>
<dbReference type="EMBL" id="SCJN01000153">
    <property type="protein sequence ID" value="RXD14343.1"/>
    <property type="molecule type" value="Genomic_DNA"/>
</dbReference>
<evidence type="ECO:0000313" key="6">
    <source>
        <dbReference type="Proteomes" id="UP000288730"/>
    </source>
</evidence>
<gene>
    <name evidence="4" type="ORF">EPS76_17395</name>
    <name evidence="2" type="ORF">GRC73_12145</name>
    <name evidence="3" type="ORF">HIE29_004195</name>
    <name evidence="5" type="ORF">OGM49_13920</name>
    <name evidence="1" type="ORF">R8O40_003766</name>
</gene>
<dbReference type="Proteomes" id="UP000288730">
    <property type="component" value="Unassembled WGS sequence"/>
</dbReference>